<dbReference type="Gene3D" id="3.40.50.1460">
    <property type="match status" value="1"/>
</dbReference>
<reference evidence="12 13" key="1">
    <citation type="submission" date="2018-04" db="EMBL/GenBank/DDBJ databases">
        <title>The genome of golden apple snail Pomacea canaliculata provides insight into stress tolerance and invasive adaptation.</title>
        <authorList>
            <person name="Liu C."/>
            <person name="Liu B."/>
            <person name="Ren Y."/>
            <person name="Zhang Y."/>
            <person name="Wang H."/>
            <person name="Li S."/>
            <person name="Jiang F."/>
            <person name="Yin L."/>
            <person name="Zhang G."/>
            <person name="Qian W."/>
            <person name="Fan W."/>
        </authorList>
    </citation>
    <scope>NUCLEOTIDE SEQUENCE [LARGE SCALE GENOMIC DNA]</scope>
    <source>
        <strain evidence="12">SZHN2017</strain>
        <tissue evidence="12">Muscle</tissue>
    </source>
</reference>
<dbReference type="PANTHER" id="PTHR47901">
    <property type="entry name" value="CASPASE RECRUITMENT DOMAIN-CONTAINING PROTEIN 18"/>
    <property type="match status" value="1"/>
</dbReference>
<evidence type="ECO:0000259" key="9">
    <source>
        <dbReference type="PROSITE" id="PS50207"/>
    </source>
</evidence>
<feature type="domain" description="CARD" evidence="11">
    <location>
        <begin position="1"/>
        <end position="90"/>
    </location>
</feature>
<keyword evidence="5" id="KW-0788">Thiol protease</keyword>
<evidence type="ECO:0008006" key="14">
    <source>
        <dbReference type="Google" id="ProtNLM"/>
    </source>
</evidence>
<feature type="compositionally biased region" description="Polar residues" evidence="8">
    <location>
        <begin position="259"/>
        <end position="268"/>
    </location>
</feature>
<dbReference type="CDD" id="cd01671">
    <property type="entry name" value="CARD"/>
    <property type="match status" value="1"/>
</dbReference>
<dbReference type="GO" id="GO:0006915">
    <property type="term" value="P:apoptotic process"/>
    <property type="evidence" value="ECO:0007669"/>
    <property type="project" value="UniProtKB-KW"/>
</dbReference>
<evidence type="ECO:0000256" key="6">
    <source>
        <dbReference type="ARBA" id="ARBA00023145"/>
    </source>
</evidence>
<keyword evidence="2" id="KW-0645">Protease</keyword>
<dbReference type="PROSITE" id="PS50209">
    <property type="entry name" value="CARD"/>
    <property type="match status" value="1"/>
</dbReference>
<dbReference type="PANTHER" id="PTHR47901:SF8">
    <property type="entry name" value="CASPASE-3"/>
    <property type="match status" value="1"/>
</dbReference>
<dbReference type="AlphaFoldDB" id="A0A2T7PPI8"/>
<evidence type="ECO:0000313" key="13">
    <source>
        <dbReference type="Proteomes" id="UP000245119"/>
    </source>
</evidence>
<feature type="region of interest" description="Disordered" evidence="8">
    <location>
        <begin position="107"/>
        <end position="127"/>
    </location>
</feature>
<gene>
    <name evidence="12" type="ORF">C0Q70_02304</name>
</gene>
<evidence type="ECO:0000256" key="1">
    <source>
        <dbReference type="ARBA" id="ARBA00010134"/>
    </source>
</evidence>
<keyword evidence="6" id="KW-0865">Zymogen</keyword>
<keyword evidence="13" id="KW-1185">Reference proteome</keyword>
<dbReference type="InterPro" id="IPR002398">
    <property type="entry name" value="Pept_C14"/>
</dbReference>
<feature type="domain" description="Caspase family p20" evidence="10">
    <location>
        <begin position="176"/>
        <end position="254"/>
    </location>
</feature>
<dbReference type="InterPro" id="IPR002138">
    <property type="entry name" value="Pept_C14_p10"/>
</dbReference>
<dbReference type="OrthoDB" id="6093024at2759"/>
<dbReference type="PROSITE" id="PS50207">
    <property type="entry name" value="CASPASE_P10"/>
    <property type="match status" value="1"/>
</dbReference>
<dbReference type="PROSITE" id="PS01122">
    <property type="entry name" value="CASPASE_CYS"/>
    <property type="match status" value="1"/>
</dbReference>
<keyword evidence="4" id="KW-0378">Hydrolase</keyword>
<dbReference type="Gene3D" id="1.10.533.10">
    <property type="entry name" value="Death Domain, Fas"/>
    <property type="match status" value="1"/>
</dbReference>
<feature type="compositionally biased region" description="Polar residues" evidence="8">
    <location>
        <begin position="107"/>
        <end position="118"/>
    </location>
</feature>
<evidence type="ECO:0000256" key="3">
    <source>
        <dbReference type="ARBA" id="ARBA00022703"/>
    </source>
</evidence>
<dbReference type="PRINTS" id="PR00376">
    <property type="entry name" value="IL1BCENZYME"/>
</dbReference>
<evidence type="ECO:0000259" key="11">
    <source>
        <dbReference type="PROSITE" id="PS50209"/>
    </source>
</evidence>
<dbReference type="InterPro" id="IPR001315">
    <property type="entry name" value="CARD"/>
</dbReference>
<dbReference type="SMART" id="SM00115">
    <property type="entry name" value="CASc"/>
    <property type="match status" value="1"/>
</dbReference>
<dbReference type="Pfam" id="PF00656">
    <property type="entry name" value="Peptidase_C14"/>
    <property type="match status" value="1"/>
</dbReference>
<dbReference type="SUPFAM" id="SSF47986">
    <property type="entry name" value="DEATH domain"/>
    <property type="match status" value="1"/>
</dbReference>
<dbReference type="GO" id="GO:0004197">
    <property type="term" value="F:cysteine-type endopeptidase activity"/>
    <property type="evidence" value="ECO:0007669"/>
    <property type="project" value="InterPro"/>
</dbReference>
<organism evidence="12 13">
    <name type="scientific">Pomacea canaliculata</name>
    <name type="common">Golden apple snail</name>
    <dbReference type="NCBI Taxonomy" id="400727"/>
    <lineage>
        <taxon>Eukaryota</taxon>
        <taxon>Metazoa</taxon>
        <taxon>Spiralia</taxon>
        <taxon>Lophotrochozoa</taxon>
        <taxon>Mollusca</taxon>
        <taxon>Gastropoda</taxon>
        <taxon>Caenogastropoda</taxon>
        <taxon>Architaenioglossa</taxon>
        <taxon>Ampullarioidea</taxon>
        <taxon>Ampullariidae</taxon>
        <taxon>Pomacea</taxon>
    </lineage>
</organism>
<evidence type="ECO:0000256" key="8">
    <source>
        <dbReference type="SAM" id="MobiDB-lite"/>
    </source>
</evidence>
<evidence type="ECO:0000256" key="5">
    <source>
        <dbReference type="ARBA" id="ARBA00022807"/>
    </source>
</evidence>
<evidence type="ECO:0000313" key="12">
    <source>
        <dbReference type="EMBL" id="PVD35344.1"/>
    </source>
</evidence>
<evidence type="ECO:0000259" key="10">
    <source>
        <dbReference type="PROSITE" id="PS50208"/>
    </source>
</evidence>
<dbReference type="InterPro" id="IPR029030">
    <property type="entry name" value="Caspase-like_dom_sf"/>
</dbReference>
<evidence type="ECO:0000256" key="4">
    <source>
        <dbReference type="ARBA" id="ARBA00022801"/>
    </source>
</evidence>
<keyword evidence="3" id="KW-0053">Apoptosis</keyword>
<dbReference type="InterPro" id="IPR015917">
    <property type="entry name" value="Pept_C14A"/>
</dbReference>
<dbReference type="SMART" id="SM00114">
    <property type="entry name" value="CARD"/>
    <property type="match status" value="1"/>
</dbReference>
<dbReference type="Pfam" id="PF00619">
    <property type="entry name" value="CARD"/>
    <property type="match status" value="1"/>
</dbReference>
<dbReference type="EMBL" id="PZQS01000002">
    <property type="protein sequence ID" value="PVD35344.1"/>
    <property type="molecule type" value="Genomic_DNA"/>
</dbReference>
<dbReference type="STRING" id="400727.A0A2T7PPI8"/>
<comment type="caution">
    <text evidence="12">The sequence shown here is derived from an EMBL/GenBank/DDBJ whole genome shotgun (WGS) entry which is preliminary data.</text>
</comment>
<dbReference type="GO" id="GO:0042981">
    <property type="term" value="P:regulation of apoptotic process"/>
    <property type="evidence" value="ECO:0007669"/>
    <property type="project" value="InterPro"/>
</dbReference>
<evidence type="ECO:0000256" key="2">
    <source>
        <dbReference type="ARBA" id="ARBA00022670"/>
    </source>
</evidence>
<evidence type="ECO:0000256" key="7">
    <source>
        <dbReference type="RuleBase" id="RU003971"/>
    </source>
</evidence>
<comment type="similarity">
    <text evidence="1 7">Belongs to the peptidase C14A family.</text>
</comment>
<name>A0A2T7PPI8_POMCA</name>
<dbReference type="InterPro" id="IPR011600">
    <property type="entry name" value="Pept_C14_caspase"/>
</dbReference>
<protein>
    <recommendedName>
        <fullName evidence="14">Caspase-2</fullName>
    </recommendedName>
</protein>
<proteinExistence type="inferred from homology"/>
<dbReference type="GO" id="GO:0006508">
    <property type="term" value="P:proteolysis"/>
    <property type="evidence" value="ECO:0007669"/>
    <property type="project" value="UniProtKB-KW"/>
</dbReference>
<dbReference type="Proteomes" id="UP000245119">
    <property type="component" value="Linkage Group LG2"/>
</dbReference>
<dbReference type="InterPro" id="IPR011029">
    <property type="entry name" value="DEATH-like_dom_sf"/>
</dbReference>
<dbReference type="SUPFAM" id="SSF52129">
    <property type="entry name" value="Caspase-like"/>
    <property type="match status" value="1"/>
</dbReference>
<dbReference type="InterPro" id="IPR001309">
    <property type="entry name" value="Pept_C14_p20"/>
</dbReference>
<sequence>MDERMRETLRVSRVFLLDNVVMKDLMDYMIEQDIFSDAMRERIMAGQTNREQIRKMLDELARRPHGCFEKFIVALRKSSQEHCADFVQSIYSKNILSQDPSIHATMSSPIQASSDVETSSSSQKPSYSLQYRGNNPEVTNYLIAGPCAALPDIIMEEPESFKAPVQESTFRQDLSSKDEIHEYLKAFSKHEELKNVSCLVVAVLSHGGKDGIIYGSDGNTLKDDDIRSYFSITECPLMENKPKLILIQACRGDQEDRVSQPTSISGSSLKRELGPSLDSNASNSSQRRADLSDICLIHSTVSGYVSYRHIRDGSPFIGVFCQQMKLHAANEHLTDIMIKVNNVLATSELQCEVRTLASSTNTLTRKWYFRPSDGFAPFLSQ</sequence>
<feature type="region of interest" description="Disordered" evidence="8">
    <location>
        <begin position="256"/>
        <end position="285"/>
    </location>
</feature>
<dbReference type="InterPro" id="IPR033139">
    <property type="entry name" value="Caspase_cys_AS"/>
</dbReference>
<dbReference type="PROSITE" id="PS50208">
    <property type="entry name" value="CASPASE_P20"/>
    <property type="match status" value="1"/>
</dbReference>
<accession>A0A2T7PPI8</accession>
<feature type="domain" description="Caspase family p10" evidence="9">
    <location>
        <begin position="284"/>
        <end position="371"/>
    </location>
</feature>